<comment type="caution">
    <text evidence="1">The sequence shown here is derived from an EMBL/GenBank/DDBJ whole genome shotgun (WGS) entry which is preliminary data.</text>
</comment>
<reference evidence="1 2" key="1">
    <citation type="journal article" date="2022" name="bioRxiv">
        <title>The genome of the oomycete Peronosclerospora sorghi, a cosmopolitan pathogen of maize and sorghum, is inflated with dispersed pseudogenes.</title>
        <authorList>
            <person name="Fletcher K."/>
            <person name="Martin F."/>
            <person name="Isakeit T."/>
            <person name="Cavanaugh K."/>
            <person name="Magill C."/>
            <person name="Michelmore R."/>
        </authorList>
    </citation>
    <scope>NUCLEOTIDE SEQUENCE [LARGE SCALE GENOMIC DNA]</scope>
    <source>
        <strain evidence="1">P6</strain>
    </source>
</reference>
<keyword evidence="2" id="KW-1185">Reference proteome</keyword>
<proteinExistence type="predicted"/>
<gene>
    <name evidence="1" type="ORF">PsorP6_016272</name>
</gene>
<dbReference type="EMBL" id="CM047587">
    <property type="protein sequence ID" value="KAI9908049.1"/>
    <property type="molecule type" value="Genomic_DNA"/>
</dbReference>
<evidence type="ECO:0000313" key="2">
    <source>
        <dbReference type="Proteomes" id="UP001163321"/>
    </source>
</evidence>
<organism evidence="1 2">
    <name type="scientific">Peronosclerospora sorghi</name>
    <dbReference type="NCBI Taxonomy" id="230839"/>
    <lineage>
        <taxon>Eukaryota</taxon>
        <taxon>Sar</taxon>
        <taxon>Stramenopiles</taxon>
        <taxon>Oomycota</taxon>
        <taxon>Peronosporomycetes</taxon>
        <taxon>Peronosporales</taxon>
        <taxon>Peronosporaceae</taxon>
        <taxon>Peronosclerospora</taxon>
    </lineage>
</organism>
<dbReference type="Proteomes" id="UP001163321">
    <property type="component" value="Chromosome 8"/>
</dbReference>
<name>A0ACC0VNL5_9STRA</name>
<sequence>MLSSPERLAALAEAEAEAENKQQKDKFWSRFRQKTYAVNLLRQTSVGKKVRQEATDDELLDAVFADENVRREFEELNKQTIERFKRLSQGIRELPLTEHARATIVDETMIQGWGINEDKLKDNMVWLANINNKRFSKLGRRRLRHMALGKLYFDRSSIVKGKSSVEGTSGLVEGIEREIMTNADFLAEVGLELDVVMKRALEIYQNEGSKLSFDVIVDMGIGKAFFDAVFA</sequence>
<evidence type="ECO:0000313" key="1">
    <source>
        <dbReference type="EMBL" id="KAI9908049.1"/>
    </source>
</evidence>
<protein>
    <submittedName>
        <fullName evidence="1">Uncharacterized protein</fullName>
    </submittedName>
</protein>
<accession>A0ACC0VNL5</accession>